<evidence type="ECO:0000313" key="8">
    <source>
        <dbReference type="Proteomes" id="UP000248544"/>
    </source>
</evidence>
<feature type="domain" description="D-isomer specific 2-hydroxyacid dehydrogenase catalytic" evidence="5">
    <location>
        <begin position="15"/>
        <end position="321"/>
    </location>
</feature>
<keyword evidence="3" id="KW-0520">NAD</keyword>
<dbReference type="InterPro" id="IPR050223">
    <property type="entry name" value="D-isomer_2-hydroxyacid_DH"/>
</dbReference>
<evidence type="ECO:0000256" key="4">
    <source>
        <dbReference type="RuleBase" id="RU003719"/>
    </source>
</evidence>
<accession>A0A2W2GE30</accession>
<comment type="caution">
    <text evidence="7">The sequence shown here is derived from an EMBL/GenBank/DDBJ whole genome shotgun (WGS) entry which is preliminary data.</text>
</comment>
<dbReference type="RefSeq" id="WP_111167652.1">
    <property type="nucleotide sequence ID" value="NZ_POUA01000093.1"/>
</dbReference>
<evidence type="ECO:0000256" key="3">
    <source>
        <dbReference type="ARBA" id="ARBA00023027"/>
    </source>
</evidence>
<dbReference type="Proteomes" id="UP000248544">
    <property type="component" value="Unassembled WGS sequence"/>
</dbReference>
<comment type="similarity">
    <text evidence="1 4">Belongs to the D-isomer specific 2-hydroxyacid dehydrogenase family.</text>
</comment>
<dbReference type="FunFam" id="3.40.50.720:FF:000203">
    <property type="entry name" value="D-3-phosphoglycerate dehydrogenase (SerA)"/>
    <property type="match status" value="1"/>
</dbReference>
<dbReference type="PANTHER" id="PTHR10996">
    <property type="entry name" value="2-HYDROXYACID DEHYDROGENASE-RELATED"/>
    <property type="match status" value="1"/>
</dbReference>
<dbReference type="GO" id="GO:0005829">
    <property type="term" value="C:cytosol"/>
    <property type="evidence" value="ECO:0007669"/>
    <property type="project" value="TreeGrafter"/>
</dbReference>
<keyword evidence="2 4" id="KW-0560">Oxidoreductase</keyword>
<proteinExistence type="inferred from homology"/>
<keyword evidence="8" id="KW-1185">Reference proteome</keyword>
<dbReference type="GO" id="GO:0051287">
    <property type="term" value="F:NAD binding"/>
    <property type="evidence" value="ECO:0007669"/>
    <property type="project" value="InterPro"/>
</dbReference>
<evidence type="ECO:0000313" key="7">
    <source>
        <dbReference type="EMBL" id="PZG46681.1"/>
    </source>
</evidence>
<dbReference type="PROSITE" id="PS00671">
    <property type="entry name" value="D_2_HYDROXYACID_DH_3"/>
    <property type="match status" value="1"/>
</dbReference>
<feature type="domain" description="D-isomer specific 2-hydroxyacid dehydrogenase NAD-binding" evidence="6">
    <location>
        <begin position="118"/>
        <end position="289"/>
    </location>
</feature>
<name>A0A2W2GE30_9ACTN</name>
<dbReference type="CDD" id="cd12175">
    <property type="entry name" value="2-Hacid_dh_11"/>
    <property type="match status" value="1"/>
</dbReference>
<dbReference type="Gene3D" id="3.40.50.720">
    <property type="entry name" value="NAD(P)-binding Rossmann-like Domain"/>
    <property type="match status" value="2"/>
</dbReference>
<dbReference type="InterPro" id="IPR036291">
    <property type="entry name" value="NAD(P)-bd_dom_sf"/>
</dbReference>
<organism evidence="7 8">
    <name type="scientific">Spongiactinospora gelatinilytica</name>
    <dbReference type="NCBI Taxonomy" id="2666298"/>
    <lineage>
        <taxon>Bacteria</taxon>
        <taxon>Bacillati</taxon>
        <taxon>Actinomycetota</taxon>
        <taxon>Actinomycetes</taxon>
        <taxon>Streptosporangiales</taxon>
        <taxon>Streptosporangiaceae</taxon>
        <taxon>Spongiactinospora</taxon>
    </lineage>
</organism>
<evidence type="ECO:0000259" key="5">
    <source>
        <dbReference type="Pfam" id="PF00389"/>
    </source>
</evidence>
<dbReference type="InterPro" id="IPR006139">
    <property type="entry name" value="D-isomer_2_OHA_DH_cat_dom"/>
</dbReference>
<dbReference type="Pfam" id="PF00389">
    <property type="entry name" value="2-Hacid_dh"/>
    <property type="match status" value="1"/>
</dbReference>
<dbReference type="Pfam" id="PF02826">
    <property type="entry name" value="2-Hacid_dh_C"/>
    <property type="match status" value="1"/>
</dbReference>
<dbReference type="SUPFAM" id="SSF52283">
    <property type="entry name" value="Formate/glycerate dehydrogenase catalytic domain-like"/>
    <property type="match status" value="1"/>
</dbReference>
<dbReference type="PANTHER" id="PTHR10996:SF178">
    <property type="entry name" value="2-HYDROXYACID DEHYDROGENASE YGL185C-RELATED"/>
    <property type="match status" value="1"/>
</dbReference>
<dbReference type="EMBL" id="POUA01000093">
    <property type="protein sequence ID" value="PZG46681.1"/>
    <property type="molecule type" value="Genomic_DNA"/>
</dbReference>
<evidence type="ECO:0000256" key="1">
    <source>
        <dbReference type="ARBA" id="ARBA00005854"/>
    </source>
</evidence>
<protein>
    <submittedName>
        <fullName evidence="7">Hydroxyacid dehydrogenase</fullName>
    </submittedName>
</protein>
<dbReference type="AlphaFoldDB" id="A0A2W2GE30"/>
<gene>
    <name evidence="7" type="ORF">C1I98_14235</name>
</gene>
<dbReference type="GO" id="GO:0016618">
    <property type="term" value="F:hydroxypyruvate reductase [NAD(P)H] activity"/>
    <property type="evidence" value="ECO:0007669"/>
    <property type="project" value="TreeGrafter"/>
</dbReference>
<dbReference type="InterPro" id="IPR006140">
    <property type="entry name" value="D-isomer_DH_NAD-bd"/>
</dbReference>
<dbReference type="SUPFAM" id="SSF51735">
    <property type="entry name" value="NAD(P)-binding Rossmann-fold domains"/>
    <property type="match status" value="1"/>
</dbReference>
<dbReference type="InterPro" id="IPR029753">
    <property type="entry name" value="D-isomer_DH_CS"/>
</dbReference>
<dbReference type="GO" id="GO:0030267">
    <property type="term" value="F:glyoxylate reductase (NADPH) activity"/>
    <property type="evidence" value="ECO:0007669"/>
    <property type="project" value="TreeGrafter"/>
</dbReference>
<dbReference type="PROSITE" id="PS00670">
    <property type="entry name" value="D_2_HYDROXYACID_DH_2"/>
    <property type="match status" value="1"/>
</dbReference>
<reference evidence="7 8" key="1">
    <citation type="submission" date="2018-01" db="EMBL/GenBank/DDBJ databases">
        <title>Draft genome sequence of Sphaerisporangium sp. 7K107.</title>
        <authorList>
            <person name="Sahin N."/>
            <person name="Saygin H."/>
            <person name="Ay H."/>
        </authorList>
    </citation>
    <scope>NUCLEOTIDE SEQUENCE [LARGE SCALE GENOMIC DNA]</scope>
    <source>
        <strain evidence="7 8">7K107</strain>
    </source>
</reference>
<evidence type="ECO:0000256" key="2">
    <source>
        <dbReference type="ARBA" id="ARBA00023002"/>
    </source>
</evidence>
<evidence type="ECO:0000259" key="6">
    <source>
        <dbReference type="Pfam" id="PF02826"/>
    </source>
</evidence>
<sequence length="330" mass="35167">MIQDPEVMMSRIVCLSPLTEDQVRGLAKGFDVEAVVLPGGSTPEEVRAAVADADIVIGDGLHRYHLDAGVLAAMRRCRLVQQPSVGFDGIDCETAARLGIPVSNSAGYNLDSVADWVVMAILNLIRHGAWGDRRMRAGEWPMLKMLGRELGALTVGLVGVGNTGGAVADRLRAFGSRVLYYDVVPRSVTGAESCELNEVLARSDVVSVHVPLDDSTRGLIGTAAIERMKQGAYLINSSRGPVVDEDALVAALASGRLAAAALDVFATEPLPAGSELRRLENVFITPHAAAFTRDANERVLAIVAANIRRVLSGEPPFNVVNTARPQQENK</sequence>